<dbReference type="InterPro" id="IPR006638">
    <property type="entry name" value="Elp3/MiaA/NifB-like_rSAM"/>
</dbReference>
<gene>
    <name evidence="8" type="ORF">HNP82_000421</name>
</gene>
<comment type="caution">
    <text evidence="8">The sequence shown here is derived from an EMBL/GenBank/DDBJ whole genome shotgun (WGS) entry which is preliminary data.</text>
</comment>
<dbReference type="InterPro" id="IPR058240">
    <property type="entry name" value="rSAM_sf"/>
</dbReference>
<evidence type="ECO:0000256" key="4">
    <source>
        <dbReference type="ARBA" id="ARBA00023004"/>
    </source>
</evidence>
<dbReference type="SFLD" id="SFLDG01123">
    <property type="entry name" value="methyltransferase_(Class_B)"/>
    <property type="match status" value="1"/>
</dbReference>
<dbReference type="SFLD" id="SFLDS00029">
    <property type="entry name" value="Radical_SAM"/>
    <property type="match status" value="1"/>
</dbReference>
<dbReference type="AlphaFoldDB" id="A0A7W8H7U0"/>
<dbReference type="Pfam" id="PF13311">
    <property type="entry name" value="DUF4080"/>
    <property type="match status" value="1"/>
</dbReference>
<dbReference type="InterPro" id="IPR025288">
    <property type="entry name" value="DUF4080"/>
</dbReference>
<evidence type="ECO:0000313" key="9">
    <source>
        <dbReference type="Proteomes" id="UP000543642"/>
    </source>
</evidence>
<evidence type="ECO:0000259" key="7">
    <source>
        <dbReference type="PROSITE" id="PS51918"/>
    </source>
</evidence>
<keyword evidence="5" id="KW-0411">Iron-sulfur</keyword>
<reference evidence="8 9" key="1">
    <citation type="submission" date="2020-08" db="EMBL/GenBank/DDBJ databases">
        <title>Genomic Encyclopedia of Type Strains, Phase IV (KMG-IV): sequencing the most valuable type-strain genomes for metagenomic binning, comparative biology and taxonomic classification.</title>
        <authorList>
            <person name="Goeker M."/>
        </authorList>
    </citation>
    <scope>NUCLEOTIDE SEQUENCE [LARGE SCALE GENOMIC DNA]</scope>
    <source>
        <strain evidence="8 9">DSM 106146</strain>
    </source>
</reference>
<comment type="cofactor">
    <cofactor evidence="1">
        <name>[4Fe-4S] cluster</name>
        <dbReference type="ChEBI" id="CHEBI:49883"/>
    </cofactor>
</comment>
<dbReference type="InterPro" id="IPR034466">
    <property type="entry name" value="Methyltransferase_Class_B"/>
</dbReference>
<dbReference type="PANTHER" id="PTHR43409">
    <property type="entry name" value="ANAEROBIC MAGNESIUM-PROTOPORPHYRIN IX MONOMETHYL ESTER CYCLASE-RELATED"/>
    <property type="match status" value="1"/>
</dbReference>
<evidence type="ECO:0000256" key="2">
    <source>
        <dbReference type="ARBA" id="ARBA00022691"/>
    </source>
</evidence>
<evidence type="ECO:0000256" key="1">
    <source>
        <dbReference type="ARBA" id="ARBA00001966"/>
    </source>
</evidence>
<dbReference type="EMBL" id="JACHFW010000001">
    <property type="protein sequence ID" value="MBB5263327.1"/>
    <property type="molecule type" value="Genomic_DNA"/>
</dbReference>
<keyword evidence="9" id="KW-1185">Reference proteome</keyword>
<evidence type="ECO:0000259" key="6">
    <source>
        <dbReference type="PROSITE" id="PS51332"/>
    </source>
</evidence>
<sequence>MKIVLAAINAKYIHSNLAVYSLKDSAWAEGVDISIEEFTINNYIDEILARLYKSRPDILAFSCYIWNISMVEELADLLGKVLPETSIWVGGPEVSYDAGDVLKRNPAIDLVMCGEGEETFRELVEAAAKQFPLEGELLSDIAGIVFRGRDGRITDTGARPPLSMDLLPFPYKNMELFKNRIIYYESSRGCPFSCSYCLSSIDRHVRFRSMDKVKKELSVFLEAKVPQVKFVDRTFNCRHDRTLEIWRFIRDKDNGVTNFHFEITADLLNEEELELLESMRPGLVQLEIGVQSVNPDTLQAIQRSMDFEKLAGIVRRLGKNRNIHQHLDLIAGLPWEDMDSFAQSFNKVYSLEPSQLQLGFLKVLKGSPMHDMQEEYALVYRTRPVYEVMSTRWMSFDDILFLKEIEEMVEVYYNSAQFCQSLKYLEHFFEHPFELFSRLAFFYRNGDFAGRHYSRFERYELLRTFAAQVLGDVRGFLQELFDEILTYDLYLRENVKSRPCWAPDQTPWKKAVAAFYSNPAMIERYFKDYRDKNYRQIRNLTHVEVFHWDIIESAQAGEGRTSGKGLGAMVFYYDHKDCLTYGGRAILLEEELE</sequence>
<keyword evidence="2" id="KW-0949">S-adenosyl-L-methionine</keyword>
<dbReference type="InterPro" id="IPR023404">
    <property type="entry name" value="rSAM_horseshoe"/>
</dbReference>
<dbReference type="Proteomes" id="UP000543642">
    <property type="component" value="Unassembled WGS sequence"/>
</dbReference>
<dbReference type="GO" id="GO:0031419">
    <property type="term" value="F:cobalamin binding"/>
    <property type="evidence" value="ECO:0007669"/>
    <property type="project" value="InterPro"/>
</dbReference>
<dbReference type="RefSeq" id="WP_183770934.1">
    <property type="nucleotide sequence ID" value="NZ_JACHFW010000001.1"/>
</dbReference>
<proteinExistence type="predicted"/>
<dbReference type="GO" id="GO:0046872">
    <property type="term" value="F:metal ion binding"/>
    <property type="evidence" value="ECO:0007669"/>
    <property type="project" value="UniProtKB-KW"/>
</dbReference>
<feature type="domain" description="Radical SAM core" evidence="7">
    <location>
        <begin position="176"/>
        <end position="398"/>
    </location>
</feature>
<evidence type="ECO:0000256" key="5">
    <source>
        <dbReference type="ARBA" id="ARBA00023014"/>
    </source>
</evidence>
<dbReference type="CDD" id="cd02068">
    <property type="entry name" value="radical_SAM_B12_BD"/>
    <property type="match status" value="1"/>
</dbReference>
<dbReference type="Pfam" id="PF02310">
    <property type="entry name" value="B12-binding"/>
    <property type="match status" value="1"/>
</dbReference>
<dbReference type="PROSITE" id="PS51918">
    <property type="entry name" value="RADICAL_SAM"/>
    <property type="match status" value="1"/>
</dbReference>
<dbReference type="SMART" id="SM00729">
    <property type="entry name" value="Elp3"/>
    <property type="match status" value="1"/>
</dbReference>
<evidence type="ECO:0000313" key="8">
    <source>
        <dbReference type="EMBL" id="MBB5263327.1"/>
    </source>
</evidence>
<keyword evidence="4" id="KW-0408">Iron</keyword>
<dbReference type="PANTHER" id="PTHR43409:SF16">
    <property type="entry name" value="SLR0320 PROTEIN"/>
    <property type="match status" value="1"/>
</dbReference>
<dbReference type="InterPro" id="IPR007197">
    <property type="entry name" value="rSAM"/>
</dbReference>
<dbReference type="GO" id="GO:0005829">
    <property type="term" value="C:cytosol"/>
    <property type="evidence" value="ECO:0007669"/>
    <property type="project" value="TreeGrafter"/>
</dbReference>
<keyword evidence="3" id="KW-0479">Metal-binding</keyword>
<dbReference type="Gene3D" id="3.40.50.280">
    <property type="entry name" value="Cobalamin-binding domain"/>
    <property type="match status" value="1"/>
</dbReference>
<dbReference type="SFLD" id="SFLDG01082">
    <property type="entry name" value="B12-binding_domain_containing"/>
    <property type="match status" value="1"/>
</dbReference>
<name>A0A7W8H7U0_9FIRM</name>
<dbReference type="InterPro" id="IPR051198">
    <property type="entry name" value="BchE-like"/>
</dbReference>
<dbReference type="InterPro" id="IPR006158">
    <property type="entry name" value="Cobalamin-bd"/>
</dbReference>
<dbReference type="SUPFAM" id="SSF102114">
    <property type="entry name" value="Radical SAM enzymes"/>
    <property type="match status" value="1"/>
</dbReference>
<accession>A0A7W8H7U0</accession>
<dbReference type="InterPro" id="IPR036724">
    <property type="entry name" value="Cobalamin-bd_sf"/>
</dbReference>
<dbReference type="GO" id="GO:0003824">
    <property type="term" value="F:catalytic activity"/>
    <property type="evidence" value="ECO:0007669"/>
    <property type="project" value="InterPro"/>
</dbReference>
<feature type="domain" description="B12-binding" evidence="6">
    <location>
        <begin position="1"/>
        <end position="134"/>
    </location>
</feature>
<evidence type="ECO:0000256" key="3">
    <source>
        <dbReference type="ARBA" id="ARBA00022723"/>
    </source>
</evidence>
<dbReference type="Gene3D" id="3.80.30.20">
    <property type="entry name" value="tm_1862 like domain"/>
    <property type="match status" value="1"/>
</dbReference>
<dbReference type="Pfam" id="PF04055">
    <property type="entry name" value="Radical_SAM"/>
    <property type="match status" value="1"/>
</dbReference>
<dbReference type="SUPFAM" id="SSF52242">
    <property type="entry name" value="Cobalamin (vitamin B12)-binding domain"/>
    <property type="match status" value="1"/>
</dbReference>
<protein>
    <submittedName>
        <fullName evidence="8">Radical SAM superfamily enzyme YgiQ (UPF0313 family)</fullName>
    </submittedName>
</protein>
<dbReference type="PROSITE" id="PS51332">
    <property type="entry name" value="B12_BINDING"/>
    <property type="match status" value="1"/>
</dbReference>
<organism evidence="8 9">
    <name type="scientific">Catenibacillus scindens</name>
    <dbReference type="NCBI Taxonomy" id="673271"/>
    <lineage>
        <taxon>Bacteria</taxon>
        <taxon>Bacillati</taxon>
        <taxon>Bacillota</taxon>
        <taxon>Clostridia</taxon>
        <taxon>Lachnospirales</taxon>
        <taxon>Lachnospiraceae</taxon>
        <taxon>Catenibacillus</taxon>
    </lineage>
</organism>
<dbReference type="GO" id="GO:0051539">
    <property type="term" value="F:4 iron, 4 sulfur cluster binding"/>
    <property type="evidence" value="ECO:0007669"/>
    <property type="project" value="UniProtKB-KW"/>
</dbReference>